<feature type="chain" id="PRO_5039372376" evidence="1">
    <location>
        <begin position="24"/>
        <end position="349"/>
    </location>
</feature>
<protein>
    <submittedName>
        <fullName evidence="2">Uncharacterized protein</fullName>
    </submittedName>
</protein>
<dbReference type="EMBL" id="JAEPDI010000001">
    <property type="protein sequence ID" value="MCG7937477.1"/>
    <property type="molecule type" value="Genomic_DNA"/>
</dbReference>
<sequence length="349" mass="40366">MNTRITVPVLFLLITSFICLSHADERQTSIDCSMTEPYTGEIFSDLYEETKRTASTFCNELIRSRIDRINTDDAYIGSILADFAVSSELALDKYEMNKSADYRKQFNELRNTFVKFHFSDMKMPEFRVEPTFTLPMAGYFTSLLEERERFSIEEIEHCTTVAQGLTCKEVFREFKSAFNPYRSAYDNVYENTMLLSALGERWANFLEVSKSQTALEVYLTTLANKSYFKKNHLVGPPNYQIIALHPHLIFNSMDEAPDGSKQELGLAVEWIGINYWDLKLPLGISFTTAYVDRENVRDVGHGIMLHIDNQYAIGWADHDGEDSFYVTFDLLKALEDKKGKYDKYMKQVF</sequence>
<dbReference type="AlphaFoldDB" id="A0A9E4K184"/>
<name>A0A9E4K184_9GAMM</name>
<evidence type="ECO:0000313" key="3">
    <source>
        <dbReference type="Proteomes" id="UP000886687"/>
    </source>
</evidence>
<keyword evidence="1" id="KW-0732">Signal</keyword>
<organism evidence="2 3">
    <name type="scientific">Candidatus Thiodiazotropha lotti</name>
    <dbReference type="NCBI Taxonomy" id="2792787"/>
    <lineage>
        <taxon>Bacteria</taxon>
        <taxon>Pseudomonadati</taxon>
        <taxon>Pseudomonadota</taxon>
        <taxon>Gammaproteobacteria</taxon>
        <taxon>Chromatiales</taxon>
        <taxon>Sedimenticolaceae</taxon>
        <taxon>Candidatus Thiodiazotropha</taxon>
    </lineage>
</organism>
<reference evidence="2" key="1">
    <citation type="journal article" date="2021" name="Proc. Natl. Acad. Sci. U.S.A.">
        <title>Global biogeography of chemosynthetic symbionts reveals both localized and globally distributed symbiont groups. .</title>
        <authorList>
            <person name="Osvatic J.T."/>
            <person name="Wilkins L.G.E."/>
            <person name="Leibrecht L."/>
            <person name="Leray M."/>
            <person name="Zauner S."/>
            <person name="Polzin J."/>
            <person name="Camacho Y."/>
            <person name="Gros O."/>
            <person name="van Gils J.A."/>
            <person name="Eisen J.A."/>
            <person name="Petersen J.M."/>
            <person name="Yuen B."/>
        </authorList>
    </citation>
    <scope>NUCLEOTIDE SEQUENCE</scope>
    <source>
        <strain evidence="2">MAGL173</strain>
    </source>
</reference>
<gene>
    <name evidence="2" type="ORF">JAZ04_01275</name>
</gene>
<feature type="signal peptide" evidence="1">
    <location>
        <begin position="1"/>
        <end position="23"/>
    </location>
</feature>
<proteinExistence type="predicted"/>
<comment type="caution">
    <text evidence="2">The sequence shown here is derived from an EMBL/GenBank/DDBJ whole genome shotgun (WGS) entry which is preliminary data.</text>
</comment>
<dbReference type="Proteomes" id="UP000886687">
    <property type="component" value="Unassembled WGS sequence"/>
</dbReference>
<accession>A0A9E4K184</accession>
<evidence type="ECO:0000256" key="1">
    <source>
        <dbReference type="SAM" id="SignalP"/>
    </source>
</evidence>
<evidence type="ECO:0000313" key="2">
    <source>
        <dbReference type="EMBL" id="MCG7937477.1"/>
    </source>
</evidence>